<evidence type="ECO:0000256" key="5">
    <source>
        <dbReference type="ARBA" id="ARBA00022857"/>
    </source>
</evidence>
<keyword evidence="5" id="KW-0521">NADP</keyword>
<dbReference type="CDD" id="cd00209">
    <property type="entry name" value="DHFR"/>
    <property type="match status" value="1"/>
</dbReference>
<protein>
    <recommendedName>
        <fullName evidence="3">dihydrofolate reductase</fullName>
        <ecNumber evidence="3">1.5.1.3</ecNumber>
    </recommendedName>
</protein>
<dbReference type="PATRIC" id="fig|755172.3.peg.1432"/>
<dbReference type="UniPathway" id="UPA00077">
    <property type="reaction ID" value="UER00158"/>
</dbReference>
<dbReference type="GO" id="GO:0050661">
    <property type="term" value="F:NADP binding"/>
    <property type="evidence" value="ECO:0007669"/>
    <property type="project" value="InterPro"/>
</dbReference>
<keyword evidence="4" id="KW-0554">One-carbon metabolism</keyword>
<dbReference type="AlphaFoldDB" id="A0A134ACK5"/>
<keyword evidence="9" id="KW-1185">Reference proteome</keyword>
<gene>
    <name evidence="8" type="ORF">HMPREF1863_01471</name>
</gene>
<dbReference type="GO" id="GO:0004146">
    <property type="term" value="F:dihydrofolate reductase activity"/>
    <property type="evidence" value="ECO:0007669"/>
    <property type="project" value="UniProtKB-EC"/>
</dbReference>
<dbReference type="Proteomes" id="UP000070442">
    <property type="component" value="Unassembled WGS sequence"/>
</dbReference>
<dbReference type="InterPro" id="IPR024072">
    <property type="entry name" value="DHFR-like_dom_sf"/>
</dbReference>
<dbReference type="InterPro" id="IPR012259">
    <property type="entry name" value="DHFR"/>
</dbReference>
<evidence type="ECO:0000256" key="3">
    <source>
        <dbReference type="ARBA" id="ARBA00012856"/>
    </source>
</evidence>
<evidence type="ECO:0000259" key="7">
    <source>
        <dbReference type="PROSITE" id="PS51330"/>
    </source>
</evidence>
<dbReference type="EMBL" id="LSDG01000043">
    <property type="protein sequence ID" value="KXB65375.1"/>
    <property type="molecule type" value="Genomic_DNA"/>
</dbReference>
<dbReference type="STRING" id="755172.HMPREF1863_01471"/>
<comment type="similarity">
    <text evidence="2">Belongs to the dihydrofolate reductase family.</text>
</comment>
<organism evidence="8 9">
    <name type="scientific">Aedoeadaptatus coxii</name>
    <dbReference type="NCBI Taxonomy" id="755172"/>
    <lineage>
        <taxon>Bacteria</taxon>
        <taxon>Bacillati</taxon>
        <taxon>Bacillota</taxon>
        <taxon>Tissierellia</taxon>
        <taxon>Tissierellales</taxon>
        <taxon>Peptoniphilaceae</taxon>
        <taxon>Aedoeadaptatus</taxon>
    </lineage>
</organism>
<dbReference type="SUPFAM" id="SSF53597">
    <property type="entry name" value="Dihydrofolate reductase-like"/>
    <property type="match status" value="1"/>
</dbReference>
<dbReference type="PANTHER" id="PTHR48069:SF3">
    <property type="entry name" value="DIHYDROFOLATE REDUCTASE"/>
    <property type="match status" value="1"/>
</dbReference>
<dbReference type="PROSITE" id="PS51330">
    <property type="entry name" value="DHFR_2"/>
    <property type="match status" value="1"/>
</dbReference>
<dbReference type="RefSeq" id="WP_068368972.1">
    <property type="nucleotide sequence ID" value="NZ_CAMQER010000023.1"/>
</dbReference>
<evidence type="ECO:0000256" key="1">
    <source>
        <dbReference type="ARBA" id="ARBA00004903"/>
    </source>
</evidence>
<dbReference type="GO" id="GO:0006730">
    <property type="term" value="P:one-carbon metabolic process"/>
    <property type="evidence" value="ECO:0007669"/>
    <property type="project" value="UniProtKB-KW"/>
</dbReference>
<dbReference type="Gene3D" id="3.40.430.10">
    <property type="entry name" value="Dihydrofolate Reductase, subunit A"/>
    <property type="match status" value="1"/>
</dbReference>
<sequence>MILLLLVDLDNAIAKDGEQILFIPEDLKRFKERTQGHVLVMGRKTFEAIGALPHRETFVMTRQKKKPAPHVHYFQNEDELKRLTAQFPDKKVYLVGGAGVVKSLWHCITEAYLTRVAIYTGGDTRIPSLEKEFELKENKPFTEQAREEHWVRKESSF</sequence>
<dbReference type="GO" id="GO:0046654">
    <property type="term" value="P:tetrahydrofolate biosynthetic process"/>
    <property type="evidence" value="ECO:0007669"/>
    <property type="project" value="UniProtKB-UniPathway"/>
</dbReference>
<proteinExistence type="inferred from homology"/>
<dbReference type="PANTHER" id="PTHR48069">
    <property type="entry name" value="DIHYDROFOLATE REDUCTASE"/>
    <property type="match status" value="1"/>
</dbReference>
<dbReference type="EC" id="1.5.1.3" evidence="3"/>
<dbReference type="InterPro" id="IPR001796">
    <property type="entry name" value="DHFR_dom"/>
</dbReference>
<dbReference type="GO" id="GO:0005829">
    <property type="term" value="C:cytosol"/>
    <property type="evidence" value="ECO:0007669"/>
    <property type="project" value="TreeGrafter"/>
</dbReference>
<dbReference type="GO" id="GO:0046655">
    <property type="term" value="P:folic acid metabolic process"/>
    <property type="evidence" value="ECO:0007669"/>
    <property type="project" value="TreeGrafter"/>
</dbReference>
<dbReference type="OrthoDB" id="9804315at2"/>
<dbReference type="GO" id="GO:0046452">
    <property type="term" value="P:dihydrofolate metabolic process"/>
    <property type="evidence" value="ECO:0007669"/>
    <property type="project" value="TreeGrafter"/>
</dbReference>
<evidence type="ECO:0000256" key="6">
    <source>
        <dbReference type="ARBA" id="ARBA00023002"/>
    </source>
</evidence>
<feature type="domain" description="DHFR" evidence="7">
    <location>
        <begin position="1"/>
        <end position="157"/>
    </location>
</feature>
<name>A0A134ACK5_9FIRM</name>
<accession>A0A134ACK5</accession>
<dbReference type="PRINTS" id="PR00070">
    <property type="entry name" value="DHFR"/>
</dbReference>
<comment type="pathway">
    <text evidence="1">Cofactor biosynthesis; tetrahydrofolate biosynthesis; 5,6,7,8-tetrahydrofolate from 7,8-dihydrofolate: step 1/1.</text>
</comment>
<reference evidence="9" key="1">
    <citation type="submission" date="2016-01" db="EMBL/GenBank/DDBJ databases">
        <authorList>
            <person name="Mitreva M."/>
            <person name="Pepin K.H."/>
            <person name="Mihindukulasuriya K.A."/>
            <person name="Fulton R."/>
            <person name="Fronick C."/>
            <person name="O'Laughlin M."/>
            <person name="Miner T."/>
            <person name="Herter B."/>
            <person name="Rosa B.A."/>
            <person name="Cordes M."/>
            <person name="Tomlinson C."/>
            <person name="Wollam A."/>
            <person name="Palsikar V.B."/>
            <person name="Mardis E.R."/>
            <person name="Wilson R.K."/>
        </authorList>
    </citation>
    <scope>NUCLEOTIDE SEQUENCE [LARGE SCALE GENOMIC DNA]</scope>
    <source>
        <strain evidence="9">DNF00729</strain>
    </source>
</reference>
<evidence type="ECO:0000313" key="9">
    <source>
        <dbReference type="Proteomes" id="UP000070442"/>
    </source>
</evidence>
<evidence type="ECO:0000313" key="8">
    <source>
        <dbReference type="EMBL" id="KXB65375.1"/>
    </source>
</evidence>
<comment type="caution">
    <text evidence="8">The sequence shown here is derived from an EMBL/GenBank/DDBJ whole genome shotgun (WGS) entry which is preliminary data.</text>
</comment>
<keyword evidence="6" id="KW-0560">Oxidoreductase</keyword>
<evidence type="ECO:0000256" key="2">
    <source>
        <dbReference type="ARBA" id="ARBA00009539"/>
    </source>
</evidence>
<dbReference type="Pfam" id="PF00186">
    <property type="entry name" value="DHFR_1"/>
    <property type="match status" value="1"/>
</dbReference>
<evidence type="ECO:0000256" key="4">
    <source>
        <dbReference type="ARBA" id="ARBA00022563"/>
    </source>
</evidence>